<organism evidence="1 2">
    <name type="scientific">Candidatus Buchananbacteria bacterium RIFCSPLOWO2_01_FULL_46_12</name>
    <dbReference type="NCBI Taxonomy" id="1797546"/>
    <lineage>
        <taxon>Bacteria</taxon>
        <taxon>Candidatus Buchananiibacteriota</taxon>
    </lineage>
</organism>
<name>A0A1G1YTI0_9BACT</name>
<accession>A0A1G1YTI0</accession>
<evidence type="ECO:0000313" key="1">
    <source>
        <dbReference type="EMBL" id="OGY54737.1"/>
    </source>
</evidence>
<reference evidence="1 2" key="1">
    <citation type="journal article" date="2016" name="Nat. Commun.">
        <title>Thousands of microbial genomes shed light on interconnected biogeochemical processes in an aquifer system.</title>
        <authorList>
            <person name="Anantharaman K."/>
            <person name="Brown C.T."/>
            <person name="Hug L.A."/>
            <person name="Sharon I."/>
            <person name="Castelle C.J."/>
            <person name="Probst A.J."/>
            <person name="Thomas B.C."/>
            <person name="Singh A."/>
            <person name="Wilkins M.J."/>
            <person name="Karaoz U."/>
            <person name="Brodie E.L."/>
            <person name="Williams K.H."/>
            <person name="Hubbard S.S."/>
            <person name="Banfield J.F."/>
        </authorList>
    </citation>
    <scope>NUCLEOTIDE SEQUENCE [LARGE SCALE GENOMIC DNA]</scope>
</reference>
<evidence type="ECO:0000313" key="2">
    <source>
        <dbReference type="Proteomes" id="UP000176512"/>
    </source>
</evidence>
<dbReference type="Proteomes" id="UP000176512">
    <property type="component" value="Unassembled WGS sequence"/>
</dbReference>
<protein>
    <submittedName>
        <fullName evidence="1">Uncharacterized protein</fullName>
    </submittedName>
</protein>
<dbReference type="AlphaFoldDB" id="A0A1G1YTI0"/>
<gene>
    <name evidence="1" type="ORF">A3A24_03995</name>
</gene>
<dbReference type="EMBL" id="MHIP01000025">
    <property type="protein sequence ID" value="OGY54737.1"/>
    <property type="molecule type" value="Genomic_DNA"/>
</dbReference>
<sequence>MTRFIDREKARALRAKGKSYSEIKEQLKVGKGTLSVWLADMPLTHEQMRKVRDFNPRRIERFRKTMKNKRDARLKIAYERARKDIGTLSRRDLFIAGLYLYWGEGNKSGQANVGISNTDPAVILAFLDWAKVMGMPRERMYVRMHLYVDMDIKRETLYWSKMLKLPLTQFRKPYIKTSALSGLAYKTFGHGTCNVRFENMPMWEYITMALTYLRERHTRP</sequence>
<proteinExistence type="predicted"/>
<comment type="caution">
    <text evidence="1">The sequence shown here is derived from an EMBL/GenBank/DDBJ whole genome shotgun (WGS) entry which is preliminary data.</text>
</comment>